<evidence type="ECO:0000313" key="1">
    <source>
        <dbReference type="EnsemblPlants" id="AVESA.00010b.r2.7CG0689120.1.CDS.1"/>
    </source>
</evidence>
<dbReference type="Proteomes" id="UP001732700">
    <property type="component" value="Chromosome 7C"/>
</dbReference>
<reference evidence="1" key="2">
    <citation type="submission" date="2025-09" db="UniProtKB">
        <authorList>
            <consortium name="EnsemblPlants"/>
        </authorList>
    </citation>
    <scope>IDENTIFICATION</scope>
</reference>
<protein>
    <submittedName>
        <fullName evidence="1">Uncharacterized protein</fullName>
    </submittedName>
</protein>
<evidence type="ECO:0000313" key="2">
    <source>
        <dbReference type="Proteomes" id="UP001732700"/>
    </source>
</evidence>
<reference evidence="1" key="1">
    <citation type="submission" date="2021-05" db="EMBL/GenBank/DDBJ databases">
        <authorList>
            <person name="Scholz U."/>
            <person name="Mascher M."/>
            <person name="Fiebig A."/>
        </authorList>
    </citation>
    <scope>NUCLEOTIDE SEQUENCE [LARGE SCALE GENOMIC DNA]</scope>
</reference>
<sequence>MSKHSLPFLVAVAAIVLTATVAAQAPATAPAPVPASVSAPSPAPAPEAGAGNSTTKPTAYEMLKRYDFPPGILPEGAQSYTIRPDGSFQVNFPEDCHFRVAKQYNVRYSTRVAGTIQNGSISGLEGVKVKIIFAWIRIDEVGRDGDELTLKAGPISQSFPVDVFSVSPQCN</sequence>
<proteinExistence type="predicted"/>
<name>A0ACD6A6C9_AVESA</name>
<accession>A0ACD6A6C9</accession>
<keyword evidence="2" id="KW-1185">Reference proteome</keyword>
<dbReference type="EnsemblPlants" id="AVESA.00010b.r2.7CG0689120.1">
    <property type="protein sequence ID" value="AVESA.00010b.r2.7CG0689120.1.CDS.1"/>
    <property type="gene ID" value="AVESA.00010b.r2.7CG0689120"/>
</dbReference>
<organism evidence="1 2">
    <name type="scientific">Avena sativa</name>
    <name type="common">Oat</name>
    <dbReference type="NCBI Taxonomy" id="4498"/>
    <lineage>
        <taxon>Eukaryota</taxon>
        <taxon>Viridiplantae</taxon>
        <taxon>Streptophyta</taxon>
        <taxon>Embryophyta</taxon>
        <taxon>Tracheophyta</taxon>
        <taxon>Spermatophyta</taxon>
        <taxon>Magnoliopsida</taxon>
        <taxon>Liliopsida</taxon>
        <taxon>Poales</taxon>
        <taxon>Poaceae</taxon>
        <taxon>BOP clade</taxon>
        <taxon>Pooideae</taxon>
        <taxon>Poodae</taxon>
        <taxon>Poeae</taxon>
        <taxon>Poeae Chloroplast Group 1 (Aveneae type)</taxon>
        <taxon>Aveninae</taxon>
        <taxon>Avena</taxon>
    </lineage>
</organism>